<protein>
    <submittedName>
        <fullName evidence="1">Uncharacterized protein</fullName>
    </submittedName>
</protein>
<evidence type="ECO:0000313" key="1">
    <source>
        <dbReference type="EMBL" id="JAG40417.1"/>
    </source>
</evidence>
<dbReference type="AlphaFoldDB" id="A0A0A9Z567"/>
<dbReference type="EMBL" id="GBHO01003187">
    <property type="protein sequence ID" value="JAG40417.1"/>
    <property type="molecule type" value="Transcribed_RNA"/>
</dbReference>
<gene>
    <name evidence="1" type="ORF">CM83_35184</name>
    <name evidence="2" type="ORF">g.31214</name>
</gene>
<reference evidence="1" key="1">
    <citation type="journal article" date="2014" name="PLoS ONE">
        <title>Transcriptome-Based Identification of ABC Transporters in the Western Tarnished Plant Bug Lygus hesperus.</title>
        <authorList>
            <person name="Hull J.J."/>
            <person name="Chaney K."/>
            <person name="Geib S.M."/>
            <person name="Fabrick J.A."/>
            <person name="Brent C.S."/>
            <person name="Walsh D."/>
            <person name="Lavine L.C."/>
        </authorList>
    </citation>
    <scope>NUCLEOTIDE SEQUENCE</scope>
</reference>
<reference evidence="2" key="3">
    <citation type="journal article" date="2016" name="Gigascience">
        <title>De novo construction of an expanded transcriptome assembly for the western tarnished plant bug, Lygus hesperus.</title>
        <authorList>
            <person name="Tassone E.E."/>
            <person name="Geib S.M."/>
            <person name="Hall B."/>
            <person name="Fabrick J.A."/>
            <person name="Brent C.S."/>
            <person name="Hull J.J."/>
        </authorList>
    </citation>
    <scope>NUCLEOTIDE SEQUENCE</scope>
</reference>
<name>A0A0A9Z567_LYGHE</name>
<reference evidence="1" key="2">
    <citation type="submission" date="2014-07" db="EMBL/GenBank/DDBJ databases">
        <authorList>
            <person name="Hull J."/>
        </authorList>
    </citation>
    <scope>NUCLEOTIDE SEQUENCE</scope>
</reference>
<dbReference type="EMBL" id="GDHC01010878">
    <property type="protein sequence ID" value="JAQ07751.1"/>
    <property type="molecule type" value="Transcribed_RNA"/>
</dbReference>
<organism evidence="1">
    <name type="scientific">Lygus hesperus</name>
    <name type="common">Western plant bug</name>
    <dbReference type="NCBI Taxonomy" id="30085"/>
    <lineage>
        <taxon>Eukaryota</taxon>
        <taxon>Metazoa</taxon>
        <taxon>Ecdysozoa</taxon>
        <taxon>Arthropoda</taxon>
        <taxon>Hexapoda</taxon>
        <taxon>Insecta</taxon>
        <taxon>Pterygota</taxon>
        <taxon>Neoptera</taxon>
        <taxon>Paraneoptera</taxon>
        <taxon>Hemiptera</taxon>
        <taxon>Heteroptera</taxon>
        <taxon>Panheteroptera</taxon>
        <taxon>Cimicomorpha</taxon>
        <taxon>Miridae</taxon>
        <taxon>Mirini</taxon>
        <taxon>Lygus</taxon>
    </lineage>
</organism>
<proteinExistence type="predicted"/>
<evidence type="ECO:0000313" key="2">
    <source>
        <dbReference type="EMBL" id="JAQ07751.1"/>
    </source>
</evidence>
<sequence length="162" mass="17940">MLKASAVSFVCENTLDNVTRCNDQTNICNLYRTPTILNAQDDISTNTSFEAAIADKECDIATMNDNTCVNAMGVCEMANVPDTQNSDWLIHDILDDKDEMMFDGSDAINRNTINTVDYGRTLHECDDSDVDMNTTSANVGQVSRECDNDSTNKSFTFVYNEG</sequence>
<accession>A0A0A9Z567</accession>